<dbReference type="InterPro" id="IPR051916">
    <property type="entry name" value="GPI-anchor_lipid_remodeler"/>
</dbReference>
<accession>A0A3P3E0G0</accession>
<keyword evidence="3" id="KW-1185">Reference proteome</keyword>
<dbReference type="Proteomes" id="UP000282125">
    <property type="component" value="Unassembled WGS sequence"/>
</dbReference>
<gene>
    <name evidence="2" type="ORF">EG244_00765</name>
</gene>
<dbReference type="InterPro" id="IPR036691">
    <property type="entry name" value="Endo/exonu/phosph_ase_sf"/>
</dbReference>
<comment type="caution">
    <text evidence="2">The sequence shown here is derived from an EMBL/GenBank/DDBJ whole genome shotgun (WGS) entry which is preliminary data.</text>
</comment>
<name>A0A3P3E0G0_9RHOB</name>
<sequence length="275" mass="30139">MRRPDLPAPPRPRFPITGLPASIRAVLKPVPAIPHAAEAPHRALRVASYNVHKCIGTDGRFDPDRIREVIREIDADIIALQEVDRRFGTRDGLLNLAELEARTGLVPVPVNGIRNAHGWHGNLLLVRSGLVHNVEQIALPGLEPRGAIVTDLRFDDHGPLRVVAAHFGLLRQSRARQVARLSSYLSATQDMPALLMGDLNEWRSDHGSVLHGLHAGIDRLPPAVASFPASRPRLPLDRIIPFGRSDISPVTAHDSDLARMASDHLPIKAWLSLPA</sequence>
<reference evidence="2 3" key="1">
    <citation type="submission" date="2018-11" db="EMBL/GenBank/DDBJ databases">
        <title>Gemmobacter sp. nov., YIM 102744-1 draft genome.</title>
        <authorList>
            <person name="Li G."/>
            <person name="Jiang Y."/>
        </authorList>
    </citation>
    <scope>NUCLEOTIDE SEQUENCE [LARGE SCALE GENOMIC DNA]</scope>
    <source>
        <strain evidence="2 3">YIM 102744-1</strain>
    </source>
</reference>
<dbReference type="GO" id="GO:0003824">
    <property type="term" value="F:catalytic activity"/>
    <property type="evidence" value="ECO:0007669"/>
    <property type="project" value="InterPro"/>
</dbReference>
<dbReference type="PANTHER" id="PTHR14859">
    <property type="entry name" value="CALCOFLUOR WHITE HYPERSENSITIVE PROTEIN PRECURSOR"/>
    <property type="match status" value="1"/>
</dbReference>
<dbReference type="InterPro" id="IPR005135">
    <property type="entry name" value="Endo/exonuclease/phosphatase"/>
</dbReference>
<evidence type="ECO:0000313" key="3">
    <source>
        <dbReference type="Proteomes" id="UP000282125"/>
    </source>
</evidence>
<dbReference type="SUPFAM" id="SSF56219">
    <property type="entry name" value="DNase I-like"/>
    <property type="match status" value="1"/>
</dbReference>
<dbReference type="OrthoDB" id="9813425at2"/>
<dbReference type="RefSeq" id="WP_124963095.1">
    <property type="nucleotide sequence ID" value="NZ_RRAZ01000001.1"/>
</dbReference>
<dbReference type="Gene3D" id="3.60.10.10">
    <property type="entry name" value="Endonuclease/exonuclease/phosphatase"/>
    <property type="match status" value="1"/>
</dbReference>
<organism evidence="2 3">
    <name type="scientific">Falsigemmobacter faecalis</name>
    <dbReference type="NCBI Taxonomy" id="2488730"/>
    <lineage>
        <taxon>Bacteria</taxon>
        <taxon>Pseudomonadati</taxon>
        <taxon>Pseudomonadota</taxon>
        <taxon>Alphaproteobacteria</taxon>
        <taxon>Rhodobacterales</taxon>
        <taxon>Paracoccaceae</taxon>
        <taxon>Falsigemmobacter</taxon>
    </lineage>
</organism>
<proteinExistence type="predicted"/>
<evidence type="ECO:0000259" key="1">
    <source>
        <dbReference type="Pfam" id="PF03372"/>
    </source>
</evidence>
<evidence type="ECO:0000313" key="2">
    <source>
        <dbReference type="EMBL" id="RRH78518.1"/>
    </source>
</evidence>
<dbReference type="PANTHER" id="PTHR14859:SF15">
    <property type="entry name" value="ENDONUCLEASE_EXONUCLEASE_PHOSPHATASE DOMAIN-CONTAINING PROTEIN"/>
    <property type="match status" value="1"/>
</dbReference>
<feature type="domain" description="Endonuclease/exonuclease/phosphatase" evidence="1">
    <location>
        <begin position="47"/>
        <end position="264"/>
    </location>
</feature>
<dbReference type="GO" id="GO:0016020">
    <property type="term" value="C:membrane"/>
    <property type="evidence" value="ECO:0007669"/>
    <property type="project" value="GOC"/>
</dbReference>
<dbReference type="EMBL" id="RRAZ01000001">
    <property type="protein sequence ID" value="RRH78518.1"/>
    <property type="molecule type" value="Genomic_DNA"/>
</dbReference>
<dbReference type="GO" id="GO:0006506">
    <property type="term" value="P:GPI anchor biosynthetic process"/>
    <property type="evidence" value="ECO:0007669"/>
    <property type="project" value="TreeGrafter"/>
</dbReference>
<dbReference type="AlphaFoldDB" id="A0A3P3E0G0"/>
<dbReference type="Pfam" id="PF03372">
    <property type="entry name" value="Exo_endo_phos"/>
    <property type="match status" value="1"/>
</dbReference>
<protein>
    <submittedName>
        <fullName evidence="2">EEP domain-containing protein</fullName>
    </submittedName>
</protein>